<evidence type="ECO:0000259" key="2">
    <source>
        <dbReference type="Pfam" id="PF01693"/>
    </source>
</evidence>
<gene>
    <name evidence="3" type="ORF">B0H17DRAFT_1221755</name>
</gene>
<name>A0AAD7FA00_MYCRO</name>
<feature type="region of interest" description="Disordered" evidence="1">
    <location>
        <begin position="23"/>
        <end position="42"/>
    </location>
</feature>
<dbReference type="AlphaFoldDB" id="A0AAD7FA00"/>
<evidence type="ECO:0000313" key="4">
    <source>
        <dbReference type="Proteomes" id="UP001221757"/>
    </source>
</evidence>
<reference evidence="3" key="1">
    <citation type="submission" date="2023-03" db="EMBL/GenBank/DDBJ databases">
        <title>Massive genome expansion in bonnet fungi (Mycena s.s.) driven by repeated elements and novel gene families across ecological guilds.</title>
        <authorList>
            <consortium name="Lawrence Berkeley National Laboratory"/>
            <person name="Harder C.B."/>
            <person name="Miyauchi S."/>
            <person name="Viragh M."/>
            <person name="Kuo A."/>
            <person name="Thoen E."/>
            <person name="Andreopoulos B."/>
            <person name="Lu D."/>
            <person name="Skrede I."/>
            <person name="Drula E."/>
            <person name="Henrissat B."/>
            <person name="Morin E."/>
            <person name="Kohler A."/>
            <person name="Barry K."/>
            <person name="LaButti K."/>
            <person name="Morin E."/>
            <person name="Salamov A."/>
            <person name="Lipzen A."/>
            <person name="Mereny Z."/>
            <person name="Hegedus B."/>
            <person name="Baldrian P."/>
            <person name="Stursova M."/>
            <person name="Weitz H."/>
            <person name="Taylor A."/>
            <person name="Grigoriev I.V."/>
            <person name="Nagy L.G."/>
            <person name="Martin F."/>
            <person name="Kauserud H."/>
        </authorList>
    </citation>
    <scope>NUCLEOTIDE SEQUENCE</scope>
    <source>
        <strain evidence="3">CBHHK067</strain>
    </source>
</reference>
<dbReference type="EMBL" id="JARKIE010001102">
    <property type="protein sequence ID" value="KAJ7606435.1"/>
    <property type="molecule type" value="Genomic_DNA"/>
</dbReference>
<accession>A0AAD7FA00</accession>
<dbReference type="Pfam" id="PF01693">
    <property type="entry name" value="Cauli_VI"/>
    <property type="match status" value="1"/>
</dbReference>
<keyword evidence="4" id="KW-1185">Reference proteome</keyword>
<proteinExistence type="predicted"/>
<evidence type="ECO:0000256" key="1">
    <source>
        <dbReference type="SAM" id="MobiDB-lite"/>
    </source>
</evidence>
<dbReference type="Proteomes" id="UP001221757">
    <property type="component" value="Unassembled WGS sequence"/>
</dbReference>
<sequence>MQIPLDIEDLFASLSLDAPLTPLPSPPSSLAPPPPKPCPQLPKPGYAAPAKCIYSSPTRAGYSDDWSQAGHTSQGSPNSHVHALHKTRKPHSKKGTYAVFRSGTIGVLISWDQVVASTSGVRFALYQGYPTRAIALAAFEWALACGWTSADPSPSIAPISSSEAPLLITPLPAILPDIRDSVLAPRSPGNPWYVVYAGINPGIFASSIECALNVLGIASSLHKRVDTYANTHAKFWRAHKRGEVTMHRTHAG</sequence>
<feature type="domain" description="Ribonuclease H1 N-terminal" evidence="2">
    <location>
        <begin position="97"/>
        <end position="137"/>
    </location>
</feature>
<organism evidence="3 4">
    <name type="scientific">Mycena rosella</name>
    <name type="common">Pink bonnet</name>
    <name type="synonym">Agaricus rosellus</name>
    <dbReference type="NCBI Taxonomy" id="1033263"/>
    <lineage>
        <taxon>Eukaryota</taxon>
        <taxon>Fungi</taxon>
        <taxon>Dikarya</taxon>
        <taxon>Basidiomycota</taxon>
        <taxon>Agaricomycotina</taxon>
        <taxon>Agaricomycetes</taxon>
        <taxon>Agaricomycetidae</taxon>
        <taxon>Agaricales</taxon>
        <taxon>Marasmiineae</taxon>
        <taxon>Mycenaceae</taxon>
        <taxon>Mycena</taxon>
    </lineage>
</organism>
<protein>
    <recommendedName>
        <fullName evidence="2">Ribonuclease H1 N-terminal domain-containing protein</fullName>
    </recommendedName>
</protein>
<comment type="caution">
    <text evidence="3">The sequence shown here is derived from an EMBL/GenBank/DDBJ whole genome shotgun (WGS) entry which is preliminary data.</text>
</comment>
<dbReference type="InterPro" id="IPR011320">
    <property type="entry name" value="RNase_H1_N"/>
</dbReference>
<evidence type="ECO:0000313" key="3">
    <source>
        <dbReference type="EMBL" id="KAJ7606435.1"/>
    </source>
</evidence>